<dbReference type="RefSeq" id="XP_008080819.1">
    <property type="nucleotide sequence ID" value="XM_008082628.1"/>
</dbReference>
<dbReference type="OrthoDB" id="3466524at2759"/>
<evidence type="ECO:0000313" key="2">
    <source>
        <dbReference type="EMBL" id="EPE31764.1"/>
    </source>
</evidence>
<dbReference type="KEGG" id="glz:GLAREA_11846"/>
<proteinExistence type="predicted"/>
<gene>
    <name evidence="2" type="ORF">GLAREA_11846</name>
</gene>
<dbReference type="Proteomes" id="UP000016922">
    <property type="component" value="Unassembled WGS sequence"/>
</dbReference>
<feature type="chain" id="PRO_5004508082" evidence="1">
    <location>
        <begin position="31"/>
        <end position="119"/>
    </location>
</feature>
<organism evidence="2 3">
    <name type="scientific">Glarea lozoyensis (strain ATCC 20868 / MF5171)</name>
    <dbReference type="NCBI Taxonomy" id="1116229"/>
    <lineage>
        <taxon>Eukaryota</taxon>
        <taxon>Fungi</taxon>
        <taxon>Dikarya</taxon>
        <taxon>Ascomycota</taxon>
        <taxon>Pezizomycotina</taxon>
        <taxon>Leotiomycetes</taxon>
        <taxon>Helotiales</taxon>
        <taxon>Helotiaceae</taxon>
        <taxon>Glarea</taxon>
    </lineage>
</organism>
<dbReference type="AlphaFoldDB" id="S3D3R5"/>
<accession>S3D3R5</accession>
<dbReference type="EMBL" id="KE145360">
    <property type="protein sequence ID" value="EPE31764.1"/>
    <property type="molecule type" value="Genomic_DNA"/>
</dbReference>
<evidence type="ECO:0000256" key="1">
    <source>
        <dbReference type="SAM" id="SignalP"/>
    </source>
</evidence>
<dbReference type="GeneID" id="19470887"/>
<protein>
    <submittedName>
        <fullName evidence="2">Uncharacterized protein</fullName>
    </submittedName>
</protein>
<keyword evidence="3" id="KW-1185">Reference proteome</keyword>
<name>S3D3R5_GLAL2</name>
<keyword evidence="1" id="KW-0732">Signal</keyword>
<reference evidence="2 3" key="1">
    <citation type="journal article" date="2013" name="BMC Genomics">
        <title>Genomics-driven discovery of the pneumocandin biosynthetic gene cluster in the fungus Glarea lozoyensis.</title>
        <authorList>
            <person name="Chen L."/>
            <person name="Yue Q."/>
            <person name="Zhang X."/>
            <person name="Xiang M."/>
            <person name="Wang C."/>
            <person name="Li S."/>
            <person name="Che Y."/>
            <person name="Ortiz-Lopez F.J."/>
            <person name="Bills G.F."/>
            <person name="Liu X."/>
            <person name="An Z."/>
        </authorList>
    </citation>
    <scope>NUCLEOTIDE SEQUENCE [LARGE SCALE GENOMIC DNA]</scope>
    <source>
        <strain evidence="3">ATCC 20868 / MF5171</strain>
    </source>
</reference>
<feature type="signal peptide" evidence="1">
    <location>
        <begin position="1"/>
        <end position="30"/>
    </location>
</feature>
<dbReference type="HOGENOM" id="CLU_2061710_0_0_1"/>
<sequence>MKIPSIPFATFALVSFVTTSLFGSVSVAVASPVNELVDRDTTSTQNKSPGCQSLLGCNRAAEVVLCNDKPYTINPSKQYLRTYMDDIVRQCQRNIGGLNTVCGQNFDTDGYNVIMRQCV</sequence>
<evidence type="ECO:0000313" key="3">
    <source>
        <dbReference type="Proteomes" id="UP000016922"/>
    </source>
</evidence>